<dbReference type="RefSeq" id="XP_070915658.1">
    <property type="nucleotide sequence ID" value="XM_071059557.1"/>
</dbReference>
<proteinExistence type="predicted"/>
<feature type="transmembrane region" description="Helical" evidence="1">
    <location>
        <begin position="154"/>
        <end position="173"/>
    </location>
</feature>
<dbReference type="Pfam" id="PF06687">
    <property type="entry name" value="SUR7"/>
    <property type="match status" value="1"/>
</dbReference>
<name>A0ABQ0G838_9PEZI</name>
<dbReference type="Proteomes" id="UP001628179">
    <property type="component" value="Unassembled WGS sequence"/>
</dbReference>
<gene>
    <name evidence="2" type="ORF">MFIFM68171_04137</name>
</gene>
<feature type="transmembrane region" description="Helical" evidence="1">
    <location>
        <begin position="213"/>
        <end position="236"/>
    </location>
</feature>
<dbReference type="PANTHER" id="PTHR28019:SF2">
    <property type="entry name" value="CELL MEMBRANE PROTEIN YLR413W-RELATED"/>
    <property type="match status" value="1"/>
</dbReference>
<protein>
    <submittedName>
        <fullName evidence="2">SUR7/PalI family-domain-containing protein</fullName>
    </submittedName>
</protein>
<evidence type="ECO:0000256" key="1">
    <source>
        <dbReference type="SAM" id="Phobius"/>
    </source>
</evidence>
<feature type="transmembrane region" description="Helical" evidence="1">
    <location>
        <begin position="180"/>
        <end position="201"/>
    </location>
</feature>
<sequence length="307" mass="34097">MAIPSILRPRKRNTTEKYDPSSPVSPVSKEHGAEVNSVVIKRATRLRKGFALSASIAYVLSWIFLVLVLIGNTYPRAVLNSIYFFKLDLADIIPMSVPNARLINSIAQSIGLHDFYQVGLWNFCEGYENVGLTYCSEPQTLYWFNPVEILMSELLAGATIALPTQIITILSVLRISSQIMFGFFFTACILTFFLIFLSPFAVSSKWVSLPLAFTSFLSMMLALSASAVATAISLAFKYAAEAQSELNIRAEVGVKMFAFMWLATGFSIWAFAVHAGMGCCCVSRRDLRTGRRTIRAGEVQRREVSPH</sequence>
<dbReference type="PANTHER" id="PTHR28019">
    <property type="entry name" value="CELL MEMBRANE PROTEIN YLR413W-RELATED"/>
    <property type="match status" value="1"/>
</dbReference>
<evidence type="ECO:0000313" key="3">
    <source>
        <dbReference type="Proteomes" id="UP001628179"/>
    </source>
</evidence>
<feature type="transmembrane region" description="Helical" evidence="1">
    <location>
        <begin position="257"/>
        <end position="277"/>
    </location>
</feature>
<dbReference type="InterPro" id="IPR052413">
    <property type="entry name" value="SUR7_domain"/>
</dbReference>
<feature type="transmembrane region" description="Helical" evidence="1">
    <location>
        <begin position="50"/>
        <end position="70"/>
    </location>
</feature>
<keyword evidence="1" id="KW-0472">Membrane</keyword>
<keyword evidence="1" id="KW-1133">Transmembrane helix</keyword>
<dbReference type="EMBL" id="BAAFSV010000002">
    <property type="protein sequence ID" value="GAB1313927.1"/>
    <property type="molecule type" value="Genomic_DNA"/>
</dbReference>
<organism evidence="2 3">
    <name type="scientific">Madurella fahalii</name>
    <dbReference type="NCBI Taxonomy" id="1157608"/>
    <lineage>
        <taxon>Eukaryota</taxon>
        <taxon>Fungi</taxon>
        <taxon>Dikarya</taxon>
        <taxon>Ascomycota</taxon>
        <taxon>Pezizomycotina</taxon>
        <taxon>Sordariomycetes</taxon>
        <taxon>Sordariomycetidae</taxon>
        <taxon>Sordariales</taxon>
        <taxon>Sordariales incertae sedis</taxon>
        <taxon>Madurella</taxon>
    </lineage>
</organism>
<keyword evidence="3" id="KW-1185">Reference proteome</keyword>
<comment type="caution">
    <text evidence="2">The sequence shown here is derived from an EMBL/GenBank/DDBJ whole genome shotgun (WGS) entry which is preliminary data.</text>
</comment>
<evidence type="ECO:0000313" key="2">
    <source>
        <dbReference type="EMBL" id="GAB1313927.1"/>
    </source>
</evidence>
<accession>A0ABQ0G838</accession>
<keyword evidence="1" id="KW-0812">Transmembrane</keyword>
<dbReference type="InterPro" id="IPR009571">
    <property type="entry name" value="SUR7/Rim9-like_fungi"/>
</dbReference>
<reference evidence="2 3" key="1">
    <citation type="submission" date="2024-09" db="EMBL/GenBank/DDBJ databases">
        <title>Itraconazole resistance in Madurella fahalii resulting from another homologue of gene encoding cytochrome P450 14-alpha sterol demethylase (CYP51).</title>
        <authorList>
            <person name="Yoshioka I."/>
            <person name="Fahal A.H."/>
            <person name="Kaneko S."/>
            <person name="Yaguchi T."/>
        </authorList>
    </citation>
    <scope>NUCLEOTIDE SEQUENCE [LARGE SCALE GENOMIC DNA]</scope>
    <source>
        <strain evidence="2 3">IFM 68171</strain>
    </source>
</reference>
<dbReference type="GeneID" id="98174880"/>